<dbReference type="InterPro" id="IPR037066">
    <property type="entry name" value="Plug_dom_sf"/>
</dbReference>
<dbReference type="InterPro" id="IPR039426">
    <property type="entry name" value="TonB-dep_rcpt-like"/>
</dbReference>
<comment type="similarity">
    <text evidence="1">Belongs to the TonB-dependent receptor family.</text>
</comment>
<dbReference type="SUPFAM" id="SSF49464">
    <property type="entry name" value="Carboxypeptidase regulatory domain-like"/>
    <property type="match status" value="1"/>
</dbReference>
<dbReference type="Pfam" id="PF07715">
    <property type="entry name" value="Plug"/>
    <property type="match status" value="1"/>
</dbReference>
<dbReference type="FunFam" id="2.170.130.10:FF:000003">
    <property type="entry name" value="SusC/RagA family TonB-linked outer membrane protein"/>
    <property type="match status" value="1"/>
</dbReference>
<comment type="caution">
    <text evidence="4">The sequence shown here is derived from an EMBL/GenBank/DDBJ whole genome shotgun (WGS) entry which is preliminary data.</text>
</comment>
<dbReference type="PROSITE" id="PS00018">
    <property type="entry name" value="EF_HAND_1"/>
    <property type="match status" value="1"/>
</dbReference>
<feature type="signal peptide" evidence="2">
    <location>
        <begin position="1"/>
        <end position="29"/>
    </location>
</feature>
<dbReference type="STRING" id="1703345.A3860_13585"/>
<dbReference type="PROSITE" id="PS52016">
    <property type="entry name" value="TONB_DEPENDENT_REC_3"/>
    <property type="match status" value="1"/>
</dbReference>
<protein>
    <submittedName>
        <fullName evidence="4">SusC/RagA family TonB-linked outer membrane protein</fullName>
    </submittedName>
</protein>
<proteinExistence type="inferred from homology"/>
<evidence type="ECO:0000256" key="2">
    <source>
        <dbReference type="SAM" id="SignalP"/>
    </source>
</evidence>
<evidence type="ECO:0000313" key="5">
    <source>
        <dbReference type="Proteomes" id="UP000192796"/>
    </source>
</evidence>
<keyword evidence="2" id="KW-0732">Signal</keyword>
<dbReference type="InterPro" id="IPR018247">
    <property type="entry name" value="EF_Hand_1_Ca_BS"/>
</dbReference>
<feature type="chain" id="PRO_5012325368" evidence="2">
    <location>
        <begin position="30"/>
        <end position="1068"/>
    </location>
</feature>
<evidence type="ECO:0000256" key="1">
    <source>
        <dbReference type="PROSITE-ProRule" id="PRU01360"/>
    </source>
</evidence>
<evidence type="ECO:0000259" key="3">
    <source>
        <dbReference type="Pfam" id="PF07715"/>
    </source>
</evidence>
<feature type="domain" description="TonB-dependent receptor plug" evidence="3">
    <location>
        <begin position="124"/>
        <end position="234"/>
    </location>
</feature>
<dbReference type="NCBIfam" id="TIGR04056">
    <property type="entry name" value="OMP_RagA_SusC"/>
    <property type="match status" value="1"/>
</dbReference>
<dbReference type="InterPro" id="IPR012910">
    <property type="entry name" value="Plug_dom"/>
</dbReference>
<comment type="subcellular location">
    <subcellularLocation>
        <location evidence="1">Cell outer membrane</location>
        <topology evidence="1">Multi-pass membrane protein</topology>
    </subcellularLocation>
</comment>
<sequence>MNCKTPKRHWPLKLMALLICTCICLTTQAQSITVRGLVISDSSEALGNVTIFLKSDPKMTTISDATGHFSINAPANGILIFSFVGYDRQEVEIKGESRLRVILKRSVSSLDDVVVVAFGGKQKKNSMVSAITTINPKELKGPTSNLTTMLAGRLSGMISYQRTGEPGADNASFFIRGITSFSSGGKVDPLILIDGMESTTNDLARLQPDDIAAFSILKDATATSVYGARGANGVVLVTTKTGNEGKTQLNFRVENSLSGNTQNFKFADNISYMKLANEAALTRNPLAPIPYSQTKIDGTLKGDNPLIYPSNDWIKMMIKDYTNNQRYNLDLQGGTKAARYYVSGTYNVDNGVLKVADMNNFNSNIKLKNYSLRTNVNLQLTKTTEAIFRVYGQFDDYRGPVDGGGSIFNQVLWSNPVLFPAVYPQTFLPQVTHPLFGNAPRPGQAANATTGYYDASQLYLNPFANSVRGYREYKSSRMLAQFELKQDFGFITPGLSGRVMAYTNRYSYFDVTRQYNPYYYQANTVDGGKTVTLARIAEGTEYLNYVEGSKIQDSRTYLEATLNYNRTFNEKHAVSGMLITLFNNYQEGNPGVTLYPQPTEAEKLQLSLPYRNQGLSGRFTYAYDSRYMFEFNFGYNGSERFYKTNRYGFFPSAGVAWNISNEKFFEGLKDVVSNLRVRASYGLVGNDQIGAARDRFYYLSEVNLNNYGRGATFGNNTGYYRPGVSISRYENQDITWEKAYTQNYGLEFSIFKGFNVITEYWKRKQTNILMDRTYIPSTMGLQSAIKANVGEAAAEGIDFSLDYNKNFGNNMWLQLRGNMTYAVSKFAKYEEPAYGANEQHLSKIGHSIKQAWGLVAERLFVDDIEVANSPYQNYGKYMGGDIKYRDVNGDGQITNNDMVPIGLPTDPEIIYGTGFSFGYKNYDISAFFQGSARSSFFINAENISPFVLNGGAQNGLLKVIAQDHWSADNQNLYAMWPRMSETFINNNNQNSTWWMRDGTFIRCKNVEIGYNFSKKFLRLSHFRNGRIYINGSNLFVISRFKMWDPEMGGRGLGYPVQKTYNLGIRLSL</sequence>
<reference evidence="4 5" key="1">
    <citation type="submission" date="2016-03" db="EMBL/GenBank/DDBJ databases">
        <title>Niastella vici sp. nov., isolated from farmland soil.</title>
        <authorList>
            <person name="Chen L."/>
            <person name="Wang D."/>
            <person name="Yang S."/>
            <person name="Wang G."/>
        </authorList>
    </citation>
    <scope>NUCLEOTIDE SEQUENCE [LARGE SCALE GENOMIC DNA]</scope>
    <source>
        <strain evidence="4 5">DJ57</strain>
    </source>
</reference>
<dbReference type="InterPro" id="IPR023996">
    <property type="entry name" value="TonB-dep_OMP_SusC/RagA"/>
</dbReference>
<dbReference type="Gene3D" id="2.170.130.10">
    <property type="entry name" value="TonB-dependent receptor, plug domain"/>
    <property type="match status" value="1"/>
</dbReference>
<keyword evidence="1" id="KW-0813">Transport</keyword>
<dbReference type="SUPFAM" id="SSF56935">
    <property type="entry name" value="Porins"/>
    <property type="match status" value="1"/>
</dbReference>
<evidence type="ECO:0000313" key="4">
    <source>
        <dbReference type="EMBL" id="OQP66512.1"/>
    </source>
</evidence>
<dbReference type="AlphaFoldDB" id="A0A1V9G7G4"/>
<keyword evidence="1" id="KW-1134">Transmembrane beta strand</keyword>
<name>A0A1V9G7G4_9BACT</name>
<gene>
    <name evidence="4" type="ORF">A3860_13585</name>
</gene>
<dbReference type="GO" id="GO:0009279">
    <property type="term" value="C:cell outer membrane"/>
    <property type="evidence" value="ECO:0007669"/>
    <property type="project" value="UniProtKB-SubCell"/>
</dbReference>
<dbReference type="InterPro" id="IPR023997">
    <property type="entry name" value="TonB-dep_OMP_SusC/RagA_CS"/>
</dbReference>
<dbReference type="Pfam" id="PF13715">
    <property type="entry name" value="CarbopepD_reg_2"/>
    <property type="match status" value="1"/>
</dbReference>
<keyword evidence="5" id="KW-1185">Reference proteome</keyword>
<dbReference type="RefSeq" id="WP_081145453.1">
    <property type="nucleotide sequence ID" value="NZ_LVYD01000002.1"/>
</dbReference>
<keyword evidence="1" id="KW-0812">Transmembrane</keyword>
<accession>A0A1V9G7G4</accession>
<dbReference type="Proteomes" id="UP000192796">
    <property type="component" value="Unassembled WGS sequence"/>
</dbReference>
<organism evidence="4 5">
    <name type="scientific">Niastella vici</name>
    <dbReference type="NCBI Taxonomy" id="1703345"/>
    <lineage>
        <taxon>Bacteria</taxon>
        <taxon>Pseudomonadati</taxon>
        <taxon>Bacteroidota</taxon>
        <taxon>Chitinophagia</taxon>
        <taxon>Chitinophagales</taxon>
        <taxon>Chitinophagaceae</taxon>
        <taxon>Niastella</taxon>
    </lineage>
</organism>
<dbReference type="InterPro" id="IPR008969">
    <property type="entry name" value="CarboxyPept-like_regulatory"/>
</dbReference>
<dbReference type="EMBL" id="LVYD01000002">
    <property type="protein sequence ID" value="OQP66512.1"/>
    <property type="molecule type" value="Genomic_DNA"/>
</dbReference>
<dbReference type="NCBIfam" id="TIGR04057">
    <property type="entry name" value="SusC_RagA_signa"/>
    <property type="match status" value="1"/>
</dbReference>
<keyword evidence="1" id="KW-0472">Membrane</keyword>
<keyword evidence="1" id="KW-0998">Cell outer membrane</keyword>